<gene>
    <name evidence="1" type="primary">ORF29464</name>
</gene>
<name>A0A0B6YLS8_9EUPU</name>
<protein>
    <submittedName>
        <fullName evidence="1">Uncharacterized protein</fullName>
    </submittedName>
</protein>
<organism evidence="1">
    <name type="scientific">Arion vulgaris</name>
    <dbReference type="NCBI Taxonomy" id="1028688"/>
    <lineage>
        <taxon>Eukaryota</taxon>
        <taxon>Metazoa</taxon>
        <taxon>Spiralia</taxon>
        <taxon>Lophotrochozoa</taxon>
        <taxon>Mollusca</taxon>
        <taxon>Gastropoda</taxon>
        <taxon>Heterobranchia</taxon>
        <taxon>Euthyneura</taxon>
        <taxon>Panpulmonata</taxon>
        <taxon>Eupulmonata</taxon>
        <taxon>Stylommatophora</taxon>
        <taxon>Helicina</taxon>
        <taxon>Arionoidea</taxon>
        <taxon>Arionidae</taxon>
        <taxon>Arion</taxon>
    </lineage>
</organism>
<dbReference type="AlphaFoldDB" id="A0A0B6YLS8"/>
<feature type="non-terminal residue" evidence="1">
    <location>
        <position position="1"/>
    </location>
</feature>
<evidence type="ECO:0000313" key="1">
    <source>
        <dbReference type="EMBL" id="CEK57174.1"/>
    </source>
</evidence>
<reference evidence="1" key="1">
    <citation type="submission" date="2014-12" db="EMBL/GenBank/DDBJ databases">
        <title>Insight into the proteome of Arion vulgaris.</title>
        <authorList>
            <person name="Aradska J."/>
            <person name="Bulat T."/>
            <person name="Smidak R."/>
            <person name="Sarate P."/>
            <person name="Gangsoo J."/>
            <person name="Sialana F."/>
            <person name="Bilban M."/>
            <person name="Lubec G."/>
        </authorList>
    </citation>
    <scope>NUCLEOTIDE SEQUENCE</scope>
    <source>
        <tissue evidence="1">Skin</tissue>
    </source>
</reference>
<accession>A0A0B6YLS8</accession>
<proteinExistence type="predicted"/>
<dbReference type="EMBL" id="HACG01010309">
    <property type="protein sequence ID" value="CEK57174.1"/>
    <property type="molecule type" value="Transcribed_RNA"/>
</dbReference>
<sequence length="63" mass="7494">PQINLSLALDTETKKRGEERSVVRKINFEHLLEHFLSVQAKHREYKRKQVAYKISAVKNLEFK</sequence>